<comment type="cofactor">
    <cofactor evidence="1">
        <name>FAD</name>
        <dbReference type="ChEBI" id="CHEBI:57692"/>
    </cofactor>
</comment>
<evidence type="ECO:0000256" key="2">
    <source>
        <dbReference type="ARBA" id="ARBA00022630"/>
    </source>
</evidence>
<feature type="compositionally biased region" description="Polar residues" evidence="4">
    <location>
        <begin position="412"/>
        <end position="428"/>
    </location>
</feature>
<sequence length="581" mass="62013">MVKYVVLGGGVAGVTCAEELSRLVGADDEVFLISQSRILKIVTNVQAFSKTTETFDLVPTDLEQYRIQSRFHVLQGTVARIDRVAQHVVTASGTVYPYDKLCIATGGRPHVLFDNPHVMAIRDIESVEDLCARLSTARRIMVVGNGGIALELLNEIRRIPIVWAIKDNYLGNTFLDAEASAFFEPHLFTQNEPIYSRILATSPALTLATPPPVAPASTNSARQLPAKPRSPPPATGCESSTDSTPTTTTPATTTATPASRKRKNRVSVTSPPDANRRPNPALAATPAAPGASLGPVWRASLVLPPPPPIHAAGFSDRDLVIERECHVDKVWTADEFRRRTHKKKRRTESGPPSAIDRSDDEEDVVLPAPPPVSVGSVEFVPHMGRFGEGRLGLVPKDEVGEGQDEQPVPFPGSSTATSVLSSGASTPGSEAATAAVPVPKNDWPLYVQLSNKHLYGVDLLISATGVVPNSELAAEVGLDVAPAPAARTRSGATPTALDAAQAVTASLTPARGGIAVDKGMRTSDLNIYAAGDCAACVWADRAAHWFQMRLWSQARSMGLQAARSMVRDVAAAQDGRCREHW</sequence>
<feature type="domain" description="FAD/NAD(P)-binding" evidence="5">
    <location>
        <begin position="509"/>
        <end position="558"/>
    </location>
</feature>
<dbReference type="AlphaFoldDB" id="A0A0L0T2B2"/>
<dbReference type="EMBL" id="GG745358">
    <property type="protein sequence ID" value="KNE68719.1"/>
    <property type="molecule type" value="Genomic_DNA"/>
</dbReference>
<feature type="compositionally biased region" description="Low complexity" evidence="4">
    <location>
        <begin position="270"/>
        <end position="287"/>
    </location>
</feature>
<dbReference type="STRING" id="578462.A0A0L0T2B2"/>
<dbReference type="Pfam" id="PF07992">
    <property type="entry name" value="Pyr_redox_2"/>
    <property type="match status" value="2"/>
</dbReference>
<dbReference type="PANTHER" id="PTHR43429:SF2">
    <property type="entry name" value="PYRIDINE NUCLEOTIDE-DISULFIDE OXIDOREDUCTASE DOMAIN-CONTAINING PROTEIN 1"/>
    <property type="match status" value="1"/>
</dbReference>
<dbReference type="Gene3D" id="3.50.50.100">
    <property type="match status" value="1"/>
</dbReference>
<accession>A0A0L0T2B2</accession>
<dbReference type="OrthoDB" id="432169at2759"/>
<dbReference type="eggNOG" id="KOG2755">
    <property type="taxonomic scope" value="Eukaryota"/>
</dbReference>
<evidence type="ECO:0000256" key="4">
    <source>
        <dbReference type="SAM" id="MobiDB-lite"/>
    </source>
</evidence>
<dbReference type="InterPro" id="IPR036188">
    <property type="entry name" value="FAD/NAD-bd_sf"/>
</dbReference>
<feature type="region of interest" description="Disordered" evidence="4">
    <location>
        <begin position="337"/>
        <end position="364"/>
    </location>
</feature>
<evidence type="ECO:0000259" key="5">
    <source>
        <dbReference type="Pfam" id="PF07992"/>
    </source>
</evidence>
<dbReference type="VEuPathDB" id="FungiDB:AMAG_13360"/>
<feature type="compositionally biased region" description="Low complexity" evidence="4">
    <location>
        <begin position="239"/>
        <end position="258"/>
    </location>
</feature>
<evidence type="ECO:0000313" key="6">
    <source>
        <dbReference type="EMBL" id="KNE68719.1"/>
    </source>
</evidence>
<reference evidence="7" key="2">
    <citation type="submission" date="2009-11" db="EMBL/GenBank/DDBJ databases">
        <title>The Genome Sequence of Allomyces macrogynus strain ATCC 38327.</title>
        <authorList>
            <consortium name="The Broad Institute Genome Sequencing Platform"/>
            <person name="Russ C."/>
            <person name="Cuomo C."/>
            <person name="Shea T."/>
            <person name="Young S.K."/>
            <person name="Zeng Q."/>
            <person name="Koehrsen M."/>
            <person name="Haas B."/>
            <person name="Borodovsky M."/>
            <person name="Guigo R."/>
            <person name="Alvarado L."/>
            <person name="Berlin A."/>
            <person name="Borenstein D."/>
            <person name="Chen Z."/>
            <person name="Engels R."/>
            <person name="Freedman E."/>
            <person name="Gellesch M."/>
            <person name="Goldberg J."/>
            <person name="Griggs A."/>
            <person name="Gujja S."/>
            <person name="Heiman D."/>
            <person name="Hepburn T."/>
            <person name="Howarth C."/>
            <person name="Jen D."/>
            <person name="Larson L."/>
            <person name="Lewis B."/>
            <person name="Mehta T."/>
            <person name="Park D."/>
            <person name="Pearson M."/>
            <person name="Roberts A."/>
            <person name="Saif S."/>
            <person name="Shenoy N."/>
            <person name="Sisk P."/>
            <person name="Stolte C."/>
            <person name="Sykes S."/>
            <person name="Walk T."/>
            <person name="White J."/>
            <person name="Yandava C."/>
            <person name="Burger G."/>
            <person name="Gray M.W."/>
            <person name="Holland P.W.H."/>
            <person name="King N."/>
            <person name="Lang F.B.F."/>
            <person name="Roger A.J."/>
            <person name="Ruiz-Trillo I."/>
            <person name="Lander E."/>
            <person name="Nusbaum C."/>
        </authorList>
    </citation>
    <scope>NUCLEOTIDE SEQUENCE [LARGE SCALE GENOMIC DNA]</scope>
    <source>
        <strain evidence="7">ATCC 38327</strain>
    </source>
</reference>
<evidence type="ECO:0000256" key="1">
    <source>
        <dbReference type="ARBA" id="ARBA00001974"/>
    </source>
</evidence>
<evidence type="ECO:0000256" key="3">
    <source>
        <dbReference type="ARBA" id="ARBA00022827"/>
    </source>
</evidence>
<feature type="region of interest" description="Disordered" evidence="4">
    <location>
        <begin position="210"/>
        <end position="287"/>
    </location>
</feature>
<dbReference type="PRINTS" id="PR00368">
    <property type="entry name" value="FADPNR"/>
</dbReference>
<keyword evidence="7" id="KW-1185">Reference proteome</keyword>
<feature type="region of interest" description="Disordered" evidence="4">
    <location>
        <begin position="395"/>
        <end position="434"/>
    </location>
</feature>
<keyword evidence="3" id="KW-0274">FAD</keyword>
<dbReference type="SUPFAM" id="SSF51905">
    <property type="entry name" value="FAD/NAD(P)-binding domain"/>
    <property type="match status" value="1"/>
</dbReference>
<keyword evidence="2" id="KW-0285">Flavoprotein</keyword>
<dbReference type="InterPro" id="IPR023753">
    <property type="entry name" value="FAD/NAD-binding_dom"/>
</dbReference>
<organism evidence="6 7">
    <name type="scientific">Allomyces macrogynus (strain ATCC 38327)</name>
    <name type="common">Allomyces javanicus var. macrogynus</name>
    <dbReference type="NCBI Taxonomy" id="578462"/>
    <lineage>
        <taxon>Eukaryota</taxon>
        <taxon>Fungi</taxon>
        <taxon>Fungi incertae sedis</taxon>
        <taxon>Blastocladiomycota</taxon>
        <taxon>Blastocladiomycetes</taxon>
        <taxon>Blastocladiales</taxon>
        <taxon>Blastocladiaceae</taxon>
        <taxon>Allomyces</taxon>
    </lineage>
</organism>
<dbReference type="GO" id="GO:0016491">
    <property type="term" value="F:oxidoreductase activity"/>
    <property type="evidence" value="ECO:0007669"/>
    <property type="project" value="InterPro"/>
</dbReference>
<dbReference type="InterPro" id="IPR050260">
    <property type="entry name" value="FAD-bd_OxRdtase"/>
</dbReference>
<feature type="domain" description="FAD/NAD(P)-binding" evidence="5">
    <location>
        <begin position="3"/>
        <end position="158"/>
    </location>
</feature>
<dbReference type="Gene3D" id="3.50.50.60">
    <property type="entry name" value="FAD/NAD(P)-binding domain"/>
    <property type="match status" value="1"/>
</dbReference>
<name>A0A0L0T2B2_ALLM3</name>
<gene>
    <name evidence="6" type="ORF">AMAG_13360</name>
</gene>
<dbReference type="PANTHER" id="PTHR43429">
    <property type="entry name" value="PYRIDINE NUCLEOTIDE-DISULFIDE OXIDOREDUCTASE DOMAIN-CONTAINING"/>
    <property type="match status" value="1"/>
</dbReference>
<reference evidence="6 7" key="1">
    <citation type="submission" date="2009-11" db="EMBL/GenBank/DDBJ databases">
        <title>Annotation of Allomyces macrogynus ATCC 38327.</title>
        <authorList>
            <consortium name="The Broad Institute Genome Sequencing Platform"/>
            <person name="Russ C."/>
            <person name="Cuomo C."/>
            <person name="Burger G."/>
            <person name="Gray M.W."/>
            <person name="Holland P.W.H."/>
            <person name="King N."/>
            <person name="Lang F.B.F."/>
            <person name="Roger A.J."/>
            <person name="Ruiz-Trillo I."/>
            <person name="Young S.K."/>
            <person name="Zeng Q."/>
            <person name="Gargeya S."/>
            <person name="Fitzgerald M."/>
            <person name="Haas B."/>
            <person name="Abouelleil A."/>
            <person name="Alvarado L."/>
            <person name="Arachchi H.M."/>
            <person name="Berlin A."/>
            <person name="Chapman S.B."/>
            <person name="Gearin G."/>
            <person name="Goldberg J."/>
            <person name="Griggs A."/>
            <person name="Gujja S."/>
            <person name="Hansen M."/>
            <person name="Heiman D."/>
            <person name="Howarth C."/>
            <person name="Larimer J."/>
            <person name="Lui A."/>
            <person name="MacDonald P.J.P."/>
            <person name="McCowen C."/>
            <person name="Montmayeur A."/>
            <person name="Murphy C."/>
            <person name="Neiman D."/>
            <person name="Pearson M."/>
            <person name="Priest M."/>
            <person name="Roberts A."/>
            <person name="Saif S."/>
            <person name="Shea T."/>
            <person name="Sisk P."/>
            <person name="Stolte C."/>
            <person name="Sykes S."/>
            <person name="Wortman J."/>
            <person name="Nusbaum C."/>
            <person name="Birren B."/>
        </authorList>
    </citation>
    <scope>NUCLEOTIDE SEQUENCE [LARGE SCALE GENOMIC DNA]</scope>
    <source>
        <strain evidence="6 7">ATCC 38327</strain>
    </source>
</reference>
<evidence type="ECO:0000313" key="7">
    <source>
        <dbReference type="Proteomes" id="UP000054350"/>
    </source>
</evidence>
<dbReference type="Proteomes" id="UP000054350">
    <property type="component" value="Unassembled WGS sequence"/>
</dbReference>
<proteinExistence type="predicted"/>
<protein>
    <recommendedName>
        <fullName evidence="5">FAD/NAD(P)-binding domain-containing protein</fullName>
    </recommendedName>
</protein>